<gene>
    <name evidence="1" type="ORF">C7H83_05570</name>
</gene>
<evidence type="ECO:0000313" key="1">
    <source>
        <dbReference type="EMBL" id="AYW49970.1"/>
    </source>
</evidence>
<evidence type="ECO:0000313" key="2">
    <source>
        <dbReference type="Proteomes" id="UP000280475"/>
    </source>
</evidence>
<protein>
    <submittedName>
        <fullName evidence="1">Uncharacterized protein</fullName>
    </submittedName>
</protein>
<dbReference type="EMBL" id="CP027768">
    <property type="protein sequence ID" value="AYW49970.1"/>
    <property type="molecule type" value="Genomic_DNA"/>
</dbReference>
<name>A0A3G5FI01_TETHA</name>
<organism evidence="1 2">
    <name type="scientific">Tetragenococcus halophilus</name>
    <name type="common">Pediococcus halophilus</name>
    <dbReference type="NCBI Taxonomy" id="51669"/>
    <lineage>
        <taxon>Bacteria</taxon>
        <taxon>Bacillati</taxon>
        <taxon>Bacillota</taxon>
        <taxon>Bacilli</taxon>
        <taxon>Lactobacillales</taxon>
        <taxon>Enterococcaceae</taxon>
        <taxon>Tetragenococcus</taxon>
    </lineage>
</organism>
<reference evidence="1 2" key="1">
    <citation type="journal article" date="2012" name="Int. J. Syst. Evol. Microbiol.">
        <title>Characterization of Tetragenococcus strains from sugar thick juice reveals a novel species, Tetragenococcus osmophilus sp. nov., and divides Tetragenococcus halophilus into two subspecies, T. halophilus subsp. halophilus subsp. nov. and T. halophilus subsp. flandriensis subsp. nov.</title>
        <authorList>
            <person name="Juste A."/>
            <person name="Van Trappen S."/>
            <person name="Verreth C."/>
            <person name="Cleenwerck I."/>
            <person name="De Vos P."/>
            <person name="Lievens B."/>
            <person name="Willems K.A."/>
        </authorList>
    </citation>
    <scope>NUCLEOTIDE SEQUENCE [LARGE SCALE GENOMIC DNA]</scope>
    <source>
        <strain evidence="1 2">LMG 26042</strain>
    </source>
</reference>
<proteinExistence type="predicted"/>
<sequence>MRANLSENPSILVKDDKEYKKIESLASGRKKTLLNESEYKKSVSRAAKLIKSAKNINNSKR</sequence>
<dbReference type="AlphaFoldDB" id="A0A3G5FI01"/>
<dbReference type="GeneID" id="64053594"/>
<dbReference type="RefSeq" id="WP_069028748.1">
    <property type="nucleotide sequence ID" value="NZ_BKBJ01000010.1"/>
</dbReference>
<dbReference type="Proteomes" id="UP000280475">
    <property type="component" value="Chromosome"/>
</dbReference>
<accession>A0A3G5FI01</accession>